<dbReference type="EMBL" id="LR798432">
    <property type="protein sequence ID" value="CAB5231159.1"/>
    <property type="molecule type" value="Genomic_DNA"/>
</dbReference>
<evidence type="ECO:0000313" key="5">
    <source>
        <dbReference type="EMBL" id="CAB4186158.1"/>
    </source>
</evidence>
<evidence type="ECO:0000313" key="3">
    <source>
        <dbReference type="EMBL" id="CAB4174228.1"/>
    </source>
</evidence>
<evidence type="ECO:0000313" key="2">
    <source>
        <dbReference type="EMBL" id="CAB4167755.1"/>
    </source>
</evidence>
<accession>A0A6J5QYK8</accession>
<dbReference type="EMBL" id="LR796991">
    <property type="protein sequence ID" value="CAB4180539.1"/>
    <property type="molecule type" value="Genomic_DNA"/>
</dbReference>
<proteinExistence type="predicted"/>
<organism evidence="5">
    <name type="scientific">uncultured Caudovirales phage</name>
    <dbReference type="NCBI Taxonomy" id="2100421"/>
    <lineage>
        <taxon>Viruses</taxon>
        <taxon>Duplodnaviria</taxon>
        <taxon>Heunggongvirae</taxon>
        <taxon>Uroviricota</taxon>
        <taxon>Caudoviricetes</taxon>
        <taxon>Peduoviridae</taxon>
        <taxon>Maltschvirus</taxon>
        <taxon>Maltschvirus maltsch</taxon>
    </lineage>
</organism>
<evidence type="ECO:0000313" key="6">
    <source>
        <dbReference type="EMBL" id="CAB4190718.1"/>
    </source>
</evidence>
<dbReference type="EMBL" id="LR797145">
    <property type="protein sequence ID" value="CAB4190718.1"/>
    <property type="molecule type" value="Genomic_DNA"/>
</dbReference>
<dbReference type="EMBL" id="LR796811">
    <property type="protein sequence ID" value="CAB4167755.1"/>
    <property type="molecule type" value="Genomic_DNA"/>
</dbReference>
<sequence length="53" mass="6202">MKVLIFKKTMYAHAKSELRGKESVPHKDYATDLKERAMNAARVKRGSLRRKKQ</sequence>
<reference evidence="5" key="1">
    <citation type="submission" date="2020-05" db="EMBL/GenBank/DDBJ databases">
        <authorList>
            <person name="Chiriac C."/>
            <person name="Salcher M."/>
            <person name="Ghai R."/>
            <person name="Kavagutti S V."/>
        </authorList>
    </citation>
    <scope>NUCLEOTIDE SEQUENCE</scope>
</reference>
<gene>
    <name evidence="4" type="ORF">UFOVP1036_47</name>
    <name evidence="5" type="ORF">UFOVP1132_20</name>
    <name evidence="6" type="ORF">UFOVP1190_97</name>
    <name evidence="7" type="ORF">UFOVP1248_31</name>
    <name evidence="8" type="ORF">UFOVP1493_56</name>
    <name evidence="10" type="ORF">UFOVP1584_26</name>
    <name evidence="9" type="ORF">UFOVP1635_39</name>
    <name evidence="1" type="ORF">UFOVP521_82</name>
    <name evidence="2" type="ORF">UFOVP856_54</name>
    <name evidence="3" type="ORF">UFOVP967_34</name>
</gene>
<dbReference type="EMBL" id="LR797192">
    <property type="protein sequence ID" value="CAB4192471.1"/>
    <property type="molecule type" value="Genomic_DNA"/>
</dbReference>
<evidence type="ECO:0000313" key="9">
    <source>
        <dbReference type="EMBL" id="CAB4219957.1"/>
    </source>
</evidence>
<name>A0A6J5QYK8_9CAUD</name>
<evidence type="ECO:0000313" key="1">
    <source>
        <dbReference type="EMBL" id="CAB4148354.1"/>
    </source>
</evidence>
<dbReference type="EMBL" id="LR797088">
    <property type="protein sequence ID" value="CAB4186158.1"/>
    <property type="molecule type" value="Genomic_DNA"/>
</dbReference>
<evidence type="ECO:0000313" key="4">
    <source>
        <dbReference type="EMBL" id="CAB4180539.1"/>
    </source>
</evidence>
<evidence type="ECO:0000313" key="7">
    <source>
        <dbReference type="EMBL" id="CAB4192471.1"/>
    </source>
</evidence>
<dbReference type="EMBL" id="LR797496">
    <property type="protein sequence ID" value="CAB4219957.1"/>
    <property type="molecule type" value="Genomic_DNA"/>
</dbReference>
<dbReference type="EMBL" id="LR796496">
    <property type="protein sequence ID" value="CAB4148354.1"/>
    <property type="molecule type" value="Genomic_DNA"/>
</dbReference>
<dbReference type="EMBL" id="LR796910">
    <property type="protein sequence ID" value="CAB4174228.1"/>
    <property type="molecule type" value="Genomic_DNA"/>
</dbReference>
<protein>
    <submittedName>
        <fullName evidence="5">Uncharacterized protein</fullName>
    </submittedName>
</protein>
<evidence type="ECO:0000313" key="10">
    <source>
        <dbReference type="EMBL" id="CAB5231159.1"/>
    </source>
</evidence>
<dbReference type="EMBL" id="LR797456">
    <property type="protein sequence ID" value="CAB4217650.1"/>
    <property type="molecule type" value="Genomic_DNA"/>
</dbReference>
<evidence type="ECO:0000313" key="8">
    <source>
        <dbReference type="EMBL" id="CAB4217650.1"/>
    </source>
</evidence>